<protein>
    <submittedName>
        <fullName evidence="1">Uncharacterized protein</fullName>
    </submittedName>
</protein>
<dbReference type="KEGG" id="samy:DB32_008667"/>
<organism evidence="1 2">
    <name type="scientific">Sandaracinus amylolyticus</name>
    <dbReference type="NCBI Taxonomy" id="927083"/>
    <lineage>
        <taxon>Bacteria</taxon>
        <taxon>Pseudomonadati</taxon>
        <taxon>Myxococcota</taxon>
        <taxon>Polyangia</taxon>
        <taxon>Polyangiales</taxon>
        <taxon>Sandaracinaceae</taxon>
        <taxon>Sandaracinus</taxon>
    </lineage>
</organism>
<evidence type="ECO:0000313" key="2">
    <source>
        <dbReference type="Proteomes" id="UP000034883"/>
    </source>
</evidence>
<name>A0A0F6WAE2_9BACT</name>
<gene>
    <name evidence="1" type="ORF">DB32_008667</name>
</gene>
<sequence length="38" mass="3774">MRAESTEPVGAPVEGGAIGFASGGFGGERLGISRRALI</sequence>
<keyword evidence="2" id="KW-1185">Reference proteome</keyword>
<proteinExistence type="predicted"/>
<dbReference type="Proteomes" id="UP000034883">
    <property type="component" value="Chromosome"/>
</dbReference>
<dbReference type="AlphaFoldDB" id="A0A0F6WAE2"/>
<dbReference type="EMBL" id="CP011125">
    <property type="protein sequence ID" value="AKF11518.1"/>
    <property type="molecule type" value="Genomic_DNA"/>
</dbReference>
<accession>A0A0F6WAE2</accession>
<evidence type="ECO:0000313" key="1">
    <source>
        <dbReference type="EMBL" id="AKF11518.1"/>
    </source>
</evidence>
<reference evidence="1 2" key="1">
    <citation type="submission" date="2015-03" db="EMBL/GenBank/DDBJ databases">
        <title>Genome assembly of Sandaracinus amylolyticus DSM 53668.</title>
        <authorList>
            <person name="Sharma G."/>
            <person name="Subramanian S."/>
        </authorList>
    </citation>
    <scope>NUCLEOTIDE SEQUENCE [LARGE SCALE GENOMIC DNA]</scope>
    <source>
        <strain evidence="1 2">DSM 53668</strain>
    </source>
</reference>